<comment type="subcellular location">
    <subcellularLocation>
        <location evidence="1">Cell membrane</location>
        <topology evidence="1">Multi-pass membrane protein</topology>
    </subcellularLocation>
</comment>
<evidence type="ECO:0000256" key="10">
    <source>
        <dbReference type="SAM" id="Phobius"/>
    </source>
</evidence>
<evidence type="ECO:0000256" key="4">
    <source>
        <dbReference type="ARBA" id="ARBA00022960"/>
    </source>
</evidence>
<evidence type="ECO:0000313" key="11">
    <source>
        <dbReference type="EMBL" id="HHI65198.1"/>
    </source>
</evidence>
<gene>
    <name evidence="11" type="ORF">ENL70_01445</name>
</gene>
<feature type="transmembrane region" description="Helical" evidence="10">
    <location>
        <begin position="191"/>
        <end position="213"/>
    </location>
</feature>
<dbReference type="GO" id="GO:0034204">
    <property type="term" value="P:lipid translocation"/>
    <property type="evidence" value="ECO:0007669"/>
    <property type="project" value="TreeGrafter"/>
</dbReference>
<evidence type="ECO:0000256" key="1">
    <source>
        <dbReference type="ARBA" id="ARBA00004651"/>
    </source>
</evidence>
<keyword evidence="6 10" id="KW-1133">Transmembrane helix</keyword>
<sequence>MFYIIAMKISSSIDKQTPFTASLLLTGANLLSKPLAFIRELLFAYSFGISHVTDFFFFTFNISNSLIWSILKTYSGSFMPVFLDIKSKSNENSIEFLANSFLWIIIQSLILFISTSTIIFLWQCHDKLINTNLALSIILLSASYATLAGIGQFLTVICQSYFQFFYPVLFAFLFNVFTVGALLFFTKPFGINAFIFSQVLWALLQILGLWIWIKRKIKTNIFKKLKLFNPGQKRLLNLLLPTLVGTNLWPIHLFIATTAASWLESGAISAVNYSARFEYGTAGLVIFSIMSAVFPTMISFASENKINEFKKTLSNAMNAIIYLMSPIIFSTIFFSYIIISVTYKHGAFNNTASVITSQFLSYHILMLYTIGITGMSYQAFIALKKPWESFWSIVAGIICNILICALFVKSFGIFIVALGSIIGTLISCVWQLYILNKKELFSLNRFLINILIRGFFAFLCCLIIYCISLSIHLRGYLEIVYPLSSISLYFISSFILKWQEAQYFYNKFFKLSKKITY</sequence>
<protein>
    <recommendedName>
        <fullName evidence="12">Lipid II flippase</fullName>
    </recommendedName>
</protein>
<evidence type="ECO:0008006" key="12">
    <source>
        <dbReference type="Google" id="ProtNLM"/>
    </source>
</evidence>
<dbReference type="GO" id="GO:0015648">
    <property type="term" value="F:lipid-linked peptidoglycan transporter activity"/>
    <property type="evidence" value="ECO:0007669"/>
    <property type="project" value="TreeGrafter"/>
</dbReference>
<dbReference type="InterPro" id="IPR004268">
    <property type="entry name" value="MurJ"/>
</dbReference>
<feature type="transmembrane region" description="Helical" evidence="10">
    <location>
        <begin position="479"/>
        <end position="498"/>
    </location>
</feature>
<dbReference type="GO" id="GO:0009252">
    <property type="term" value="P:peptidoglycan biosynthetic process"/>
    <property type="evidence" value="ECO:0007669"/>
    <property type="project" value="UniProtKB-KW"/>
</dbReference>
<evidence type="ECO:0000256" key="3">
    <source>
        <dbReference type="ARBA" id="ARBA00022692"/>
    </source>
</evidence>
<proteinExistence type="inferred from homology"/>
<feature type="transmembrane region" description="Helical" evidence="10">
    <location>
        <begin position="97"/>
        <end position="122"/>
    </location>
</feature>
<dbReference type="InterPro" id="IPR051050">
    <property type="entry name" value="Lipid_II_flippase_MurJ/MviN"/>
</dbReference>
<evidence type="ECO:0000256" key="8">
    <source>
        <dbReference type="ARBA" id="ARBA00060041"/>
    </source>
</evidence>
<name>A0A7C5KCC5_9BACT</name>
<keyword evidence="2" id="KW-1003">Cell membrane</keyword>
<evidence type="ECO:0000256" key="2">
    <source>
        <dbReference type="ARBA" id="ARBA00022475"/>
    </source>
</evidence>
<comment type="caution">
    <text evidence="11">The sequence shown here is derived from an EMBL/GenBank/DDBJ whole genome shotgun (WGS) entry which is preliminary data.</text>
</comment>
<dbReference type="Pfam" id="PF03023">
    <property type="entry name" value="MurJ"/>
    <property type="match status" value="1"/>
</dbReference>
<reference evidence="11" key="1">
    <citation type="journal article" date="2020" name="mSystems">
        <title>Genome- and Community-Level Interaction Insights into Carbon Utilization and Element Cycling Functions of Hydrothermarchaeota in Hydrothermal Sediment.</title>
        <authorList>
            <person name="Zhou Z."/>
            <person name="Liu Y."/>
            <person name="Xu W."/>
            <person name="Pan J."/>
            <person name="Luo Z.H."/>
            <person name="Li M."/>
        </authorList>
    </citation>
    <scope>NUCLEOTIDE SEQUENCE [LARGE SCALE GENOMIC DNA]</scope>
    <source>
        <strain evidence="11">SpSt-1019</strain>
    </source>
</reference>
<accession>A0A7C5KCC5</accession>
<dbReference type="PANTHER" id="PTHR47019">
    <property type="entry name" value="LIPID II FLIPPASE MURJ"/>
    <property type="match status" value="1"/>
</dbReference>
<evidence type="ECO:0000256" key="5">
    <source>
        <dbReference type="ARBA" id="ARBA00022984"/>
    </source>
</evidence>
<feature type="transmembrane region" description="Helical" evidence="10">
    <location>
        <begin position="446"/>
        <end position="473"/>
    </location>
</feature>
<feature type="transmembrane region" description="Helical" evidence="10">
    <location>
        <begin position="414"/>
        <end position="434"/>
    </location>
</feature>
<dbReference type="PANTHER" id="PTHR47019:SF1">
    <property type="entry name" value="LIPID II FLIPPASE MURJ"/>
    <property type="match status" value="1"/>
</dbReference>
<dbReference type="GO" id="GO:0008360">
    <property type="term" value="P:regulation of cell shape"/>
    <property type="evidence" value="ECO:0007669"/>
    <property type="project" value="UniProtKB-KW"/>
</dbReference>
<evidence type="ECO:0000256" key="7">
    <source>
        <dbReference type="ARBA" id="ARBA00023136"/>
    </source>
</evidence>
<comment type="similarity">
    <text evidence="9">Belongs to the MurJ/MviN family.</text>
</comment>
<feature type="transmembrane region" description="Helical" evidence="10">
    <location>
        <begin position="390"/>
        <end position="408"/>
    </location>
</feature>
<keyword evidence="3 10" id="KW-0812">Transmembrane</keyword>
<feature type="transmembrane region" description="Helical" evidence="10">
    <location>
        <begin position="164"/>
        <end position="185"/>
    </location>
</feature>
<dbReference type="EMBL" id="DRUY01000050">
    <property type="protein sequence ID" value="HHI65198.1"/>
    <property type="molecule type" value="Genomic_DNA"/>
</dbReference>
<feature type="transmembrane region" description="Helical" evidence="10">
    <location>
        <begin position="234"/>
        <end position="259"/>
    </location>
</feature>
<dbReference type="AlphaFoldDB" id="A0A7C5KCC5"/>
<feature type="transmembrane region" description="Helical" evidence="10">
    <location>
        <begin position="279"/>
        <end position="298"/>
    </location>
</feature>
<dbReference type="GO" id="GO:0005886">
    <property type="term" value="C:plasma membrane"/>
    <property type="evidence" value="ECO:0007669"/>
    <property type="project" value="UniProtKB-SubCell"/>
</dbReference>
<keyword evidence="5" id="KW-0573">Peptidoglycan synthesis</keyword>
<keyword evidence="4" id="KW-0133">Cell shape</keyword>
<feature type="transmembrane region" description="Helical" evidence="10">
    <location>
        <begin position="319"/>
        <end position="339"/>
    </location>
</feature>
<evidence type="ECO:0000256" key="6">
    <source>
        <dbReference type="ARBA" id="ARBA00022989"/>
    </source>
</evidence>
<feature type="transmembrane region" description="Helical" evidence="10">
    <location>
        <begin position="134"/>
        <end position="157"/>
    </location>
</feature>
<organism evidence="11">
    <name type="scientific">Thermodesulfobium narugense</name>
    <dbReference type="NCBI Taxonomy" id="184064"/>
    <lineage>
        <taxon>Bacteria</taxon>
        <taxon>Pseudomonadati</taxon>
        <taxon>Thermodesulfobiota</taxon>
        <taxon>Thermodesulfobiia</taxon>
        <taxon>Thermodesulfobiales</taxon>
        <taxon>Thermodesulfobiaceae</taxon>
        <taxon>Thermodesulfobium</taxon>
    </lineage>
</organism>
<feature type="transmembrane region" description="Helical" evidence="10">
    <location>
        <begin position="359"/>
        <end position="383"/>
    </location>
</feature>
<comment type="function">
    <text evidence="8">Involved in peptidoglycan biosynthesis. Transports lipid-linked peptidoglycan precursors from the inner to the outer leaflet of the cytoplasmic membrane.</text>
</comment>
<keyword evidence="7 10" id="KW-0472">Membrane</keyword>
<evidence type="ECO:0000256" key="9">
    <source>
        <dbReference type="ARBA" id="ARBA00061532"/>
    </source>
</evidence>